<gene>
    <name evidence="1" type="ORF">GCM10011316_31060</name>
</gene>
<dbReference type="Proteomes" id="UP000605148">
    <property type="component" value="Unassembled WGS sequence"/>
</dbReference>
<keyword evidence="2" id="KW-1185">Reference proteome</keyword>
<proteinExistence type="predicted"/>
<protein>
    <submittedName>
        <fullName evidence="1">Uncharacterized protein</fullName>
    </submittedName>
</protein>
<evidence type="ECO:0000313" key="2">
    <source>
        <dbReference type="Proteomes" id="UP000605148"/>
    </source>
</evidence>
<reference evidence="1" key="1">
    <citation type="journal article" date="2014" name="Int. J. Syst. Evol. Microbiol.">
        <title>Complete genome sequence of Corynebacterium casei LMG S-19264T (=DSM 44701T), isolated from a smear-ripened cheese.</title>
        <authorList>
            <consortium name="US DOE Joint Genome Institute (JGI-PGF)"/>
            <person name="Walter F."/>
            <person name="Albersmeier A."/>
            <person name="Kalinowski J."/>
            <person name="Ruckert C."/>
        </authorList>
    </citation>
    <scope>NUCLEOTIDE SEQUENCE</scope>
    <source>
        <strain evidence="1">CGMCC 1.12426</strain>
    </source>
</reference>
<comment type="caution">
    <text evidence="1">The sequence shown here is derived from an EMBL/GenBank/DDBJ whole genome shotgun (WGS) entry which is preliminary data.</text>
</comment>
<reference evidence="1" key="2">
    <citation type="submission" date="2020-09" db="EMBL/GenBank/DDBJ databases">
        <authorList>
            <person name="Sun Q."/>
            <person name="Zhou Y."/>
        </authorList>
    </citation>
    <scope>NUCLEOTIDE SEQUENCE</scope>
    <source>
        <strain evidence="1">CGMCC 1.12426</strain>
    </source>
</reference>
<dbReference type="AlphaFoldDB" id="A0A916TLI2"/>
<evidence type="ECO:0000313" key="1">
    <source>
        <dbReference type="EMBL" id="GGB56707.1"/>
    </source>
</evidence>
<dbReference type="EMBL" id="BMFA01000009">
    <property type="protein sequence ID" value="GGB56707.1"/>
    <property type="molecule type" value="Genomic_DNA"/>
</dbReference>
<name>A0A916TLI2_9HYPH</name>
<organism evidence="1 2">
    <name type="scientific">Roseibium aquae</name>
    <dbReference type="NCBI Taxonomy" id="1323746"/>
    <lineage>
        <taxon>Bacteria</taxon>
        <taxon>Pseudomonadati</taxon>
        <taxon>Pseudomonadota</taxon>
        <taxon>Alphaproteobacteria</taxon>
        <taxon>Hyphomicrobiales</taxon>
        <taxon>Stappiaceae</taxon>
        <taxon>Roseibium</taxon>
    </lineage>
</organism>
<dbReference type="RefSeq" id="WP_150497162.1">
    <property type="nucleotide sequence ID" value="NZ_BMFA01000009.1"/>
</dbReference>
<accession>A0A916TLI2</accession>
<sequence>MHIPHALRPEYRAFLNRTGFDNDNPQALLMELASISLELYIREVAWLSDFLGRIEAVADRPRTAARR</sequence>
<dbReference type="OrthoDB" id="7679008at2"/>